<protein>
    <submittedName>
        <fullName evidence="1">Uncharacterized protein</fullName>
    </submittedName>
</protein>
<comment type="caution">
    <text evidence="1">The sequence shown here is derived from an EMBL/GenBank/DDBJ whole genome shotgun (WGS) entry which is preliminary data.</text>
</comment>
<evidence type="ECO:0000313" key="2">
    <source>
        <dbReference type="Proteomes" id="UP000525652"/>
    </source>
</evidence>
<proteinExistence type="predicted"/>
<name>A0A7X1B129_9BACT</name>
<sequence>MAETPQEAAFEQYKEIEKQALRIASELMENSAKLVDVEVALIAAIFVAHRKRNPNMPAEQVAKIIQGHAHQLIPFFQNDSN</sequence>
<keyword evidence="2" id="KW-1185">Reference proteome</keyword>
<evidence type="ECO:0000313" key="1">
    <source>
        <dbReference type="EMBL" id="MBC2603670.1"/>
    </source>
</evidence>
<organism evidence="1 2">
    <name type="scientific">Puniceicoccus vermicola</name>
    <dbReference type="NCBI Taxonomy" id="388746"/>
    <lineage>
        <taxon>Bacteria</taxon>
        <taxon>Pseudomonadati</taxon>
        <taxon>Verrucomicrobiota</taxon>
        <taxon>Opitutia</taxon>
        <taxon>Puniceicoccales</taxon>
        <taxon>Puniceicoccaceae</taxon>
        <taxon>Puniceicoccus</taxon>
    </lineage>
</organism>
<dbReference type="AlphaFoldDB" id="A0A7X1B129"/>
<dbReference type="RefSeq" id="WP_185694296.1">
    <property type="nucleotide sequence ID" value="NZ_JACHVA010000128.1"/>
</dbReference>
<accession>A0A7X1B129</accession>
<reference evidence="1 2" key="1">
    <citation type="submission" date="2020-07" db="EMBL/GenBank/DDBJ databases">
        <authorList>
            <person name="Feng X."/>
        </authorList>
    </citation>
    <scope>NUCLEOTIDE SEQUENCE [LARGE SCALE GENOMIC DNA]</scope>
    <source>
        <strain evidence="1 2">JCM14086</strain>
    </source>
</reference>
<dbReference type="EMBL" id="JACHVA010000128">
    <property type="protein sequence ID" value="MBC2603670.1"/>
    <property type="molecule type" value="Genomic_DNA"/>
</dbReference>
<dbReference type="Proteomes" id="UP000525652">
    <property type="component" value="Unassembled WGS sequence"/>
</dbReference>
<gene>
    <name evidence="1" type="ORF">H5P30_17955</name>
</gene>